<evidence type="ECO:0000313" key="4">
    <source>
        <dbReference type="EMBL" id="SNR90491.1"/>
    </source>
</evidence>
<dbReference type="SUPFAM" id="SSF63411">
    <property type="entry name" value="LuxS/MPP-like metallohydrolase"/>
    <property type="match status" value="2"/>
</dbReference>
<dbReference type="RefSeq" id="WP_089303309.1">
    <property type="nucleotide sequence ID" value="NZ_FZNW01000030.1"/>
</dbReference>
<keyword evidence="5" id="KW-1185">Reference proteome</keyword>
<evidence type="ECO:0000313" key="5">
    <source>
        <dbReference type="Proteomes" id="UP000198348"/>
    </source>
</evidence>
<dbReference type="InterPro" id="IPR050361">
    <property type="entry name" value="MPP/UQCRC_Complex"/>
</dbReference>
<evidence type="ECO:0000259" key="3">
    <source>
        <dbReference type="Pfam" id="PF05193"/>
    </source>
</evidence>
<dbReference type="GO" id="GO:0046872">
    <property type="term" value="F:metal ion binding"/>
    <property type="evidence" value="ECO:0007669"/>
    <property type="project" value="InterPro"/>
</dbReference>
<name>A0A239A5B4_9PSEU</name>
<dbReference type="InterPro" id="IPR007863">
    <property type="entry name" value="Peptidase_M16_C"/>
</dbReference>
<dbReference type="InterPro" id="IPR011765">
    <property type="entry name" value="Pept_M16_N"/>
</dbReference>
<organism evidence="4 5">
    <name type="scientific">Haloechinothrix alba</name>
    <dbReference type="NCBI Taxonomy" id="664784"/>
    <lineage>
        <taxon>Bacteria</taxon>
        <taxon>Bacillati</taxon>
        <taxon>Actinomycetota</taxon>
        <taxon>Actinomycetes</taxon>
        <taxon>Pseudonocardiales</taxon>
        <taxon>Pseudonocardiaceae</taxon>
        <taxon>Haloechinothrix</taxon>
    </lineage>
</organism>
<accession>A0A239A5B4</accession>
<dbReference type="InterPro" id="IPR011249">
    <property type="entry name" value="Metalloenz_LuxS/M16"/>
</dbReference>
<dbReference type="PANTHER" id="PTHR11851:SF224">
    <property type="entry name" value="PROCESSING PROTEASE"/>
    <property type="match status" value="1"/>
</dbReference>
<reference evidence="4 5" key="1">
    <citation type="submission" date="2017-06" db="EMBL/GenBank/DDBJ databases">
        <authorList>
            <person name="Kim H.J."/>
            <person name="Triplett B.A."/>
        </authorList>
    </citation>
    <scope>NUCLEOTIDE SEQUENCE [LARGE SCALE GENOMIC DNA]</scope>
    <source>
        <strain evidence="4 5">DSM 45207</strain>
    </source>
</reference>
<dbReference type="Proteomes" id="UP000198348">
    <property type="component" value="Unassembled WGS sequence"/>
</dbReference>
<dbReference type="Gene3D" id="3.30.830.10">
    <property type="entry name" value="Metalloenzyme, LuxS/M16 peptidase-like"/>
    <property type="match status" value="2"/>
</dbReference>
<feature type="region of interest" description="Disordered" evidence="1">
    <location>
        <begin position="1"/>
        <end position="33"/>
    </location>
</feature>
<evidence type="ECO:0000259" key="2">
    <source>
        <dbReference type="Pfam" id="PF00675"/>
    </source>
</evidence>
<proteinExistence type="predicted"/>
<feature type="domain" description="Peptidase M16 C-terminal" evidence="3">
    <location>
        <begin position="204"/>
        <end position="377"/>
    </location>
</feature>
<dbReference type="EMBL" id="FZNW01000030">
    <property type="protein sequence ID" value="SNR90491.1"/>
    <property type="molecule type" value="Genomic_DNA"/>
</dbReference>
<gene>
    <name evidence="4" type="ORF">SAMN06265360_13024</name>
</gene>
<dbReference type="AlphaFoldDB" id="A0A239A5B4"/>
<dbReference type="OrthoDB" id="9811314at2"/>
<dbReference type="Pfam" id="PF00675">
    <property type="entry name" value="Peptidase_M16"/>
    <property type="match status" value="1"/>
</dbReference>
<sequence>MTGTSAQPQQGAHRSAEEIGTTPHGPRPLPGLGDQRAAAELAVTDTVLGNGLRLLAVRKSNVPMVELRVHIPFGGTDPMHSARAEVLAESMLTGTARRDRVAIDTDLALIGSELNAVVGPEYLSLSGSALAEGLPTLLDVLADVLTGATYAEAEVARERDRLTERLAVARTQPRVIAREALQRKRFGDHPATREVPEAADVAAVTAEDVRALHGAGVLPSGSVMVLVGDIDPDTVVADVERALGGWDARASASRIEPVPRVSGADIRLVSRPGAVQSQIRLSAQAVPRTDERYAALQLANLAYGGYFSSRLVENIREDKGYTYSAHSGFDFTGDSATLVVDADTASEVTAAALLETRYELGRLGLVPPTEQEADAVRQYAIGSLLIGTASQTGLANQLVALADAGLGADWLTAHPGRLADTSAEDIAEAAIEFFAPSRFTGVVVGDPETVRRGLTALGGVTVDEQG</sequence>
<protein>
    <submittedName>
        <fullName evidence="4">Predicted Zn-dependent peptidase</fullName>
    </submittedName>
</protein>
<dbReference type="Pfam" id="PF05193">
    <property type="entry name" value="Peptidase_M16_C"/>
    <property type="match status" value="1"/>
</dbReference>
<dbReference type="PANTHER" id="PTHR11851">
    <property type="entry name" value="METALLOPROTEASE"/>
    <property type="match status" value="1"/>
</dbReference>
<feature type="domain" description="Peptidase M16 N-terminal" evidence="2">
    <location>
        <begin position="91"/>
        <end position="194"/>
    </location>
</feature>
<evidence type="ECO:0000256" key="1">
    <source>
        <dbReference type="SAM" id="MobiDB-lite"/>
    </source>
</evidence>
<feature type="compositionally biased region" description="Polar residues" evidence="1">
    <location>
        <begin position="1"/>
        <end position="12"/>
    </location>
</feature>